<dbReference type="EMBL" id="CAUOFW020004639">
    <property type="protein sequence ID" value="CAK9166629.1"/>
    <property type="molecule type" value="Genomic_DNA"/>
</dbReference>
<accession>A0ABC8TBB2</accession>
<organism evidence="2 3">
    <name type="scientific">Ilex paraguariensis</name>
    <name type="common">yerba mate</name>
    <dbReference type="NCBI Taxonomy" id="185542"/>
    <lineage>
        <taxon>Eukaryota</taxon>
        <taxon>Viridiplantae</taxon>
        <taxon>Streptophyta</taxon>
        <taxon>Embryophyta</taxon>
        <taxon>Tracheophyta</taxon>
        <taxon>Spermatophyta</taxon>
        <taxon>Magnoliopsida</taxon>
        <taxon>eudicotyledons</taxon>
        <taxon>Gunneridae</taxon>
        <taxon>Pentapetalae</taxon>
        <taxon>asterids</taxon>
        <taxon>campanulids</taxon>
        <taxon>Aquifoliales</taxon>
        <taxon>Aquifoliaceae</taxon>
        <taxon>Ilex</taxon>
    </lineage>
</organism>
<keyword evidence="3" id="KW-1185">Reference proteome</keyword>
<dbReference type="Proteomes" id="UP001642360">
    <property type="component" value="Unassembled WGS sequence"/>
</dbReference>
<proteinExistence type="predicted"/>
<protein>
    <submittedName>
        <fullName evidence="2">Uncharacterized protein</fullName>
    </submittedName>
</protein>
<sequence length="89" mass="8647">GVNVTNVVPLIDIAGGVQTRTSKGVQEGVIAIAGVITPKMISDGVNIGVEVGNGVGLGLGVSVGVSVSACASDEGGGRTSDRSTNVVKK</sequence>
<dbReference type="AlphaFoldDB" id="A0ABC8TBB2"/>
<evidence type="ECO:0000256" key="1">
    <source>
        <dbReference type="SAM" id="MobiDB-lite"/>
    </source>
</evidence>
<evidence type="ECO:0000313" key="2">
    <source>
        <dbReference type="EMBL" id="CAK9166629.1"/>
    </source>
</evidence>
<feature type="region of interest" description="Disordered" evidence="1">
    <location>
        <begin position="70"/>
        <end position="89"/>
    </location>
</feature>
<reference evidence="2 3" key="1">
    <citation type="submission" date="2024-02" db="EMBL/GenBank/DDBJ databases">
        <authorList>
            <person name="Vignale AGUSTIN F."/>
            <person name="Sosa J E."/>
            <person name="Modenutti C."/>
        </authorList>
    </citation>
    <scope>NUCLEOTIDE SEQUENCE [LARGE SCALE GENOMIC DNA]</scope>
</reference>
<name>A0ABC8TBB2_9AQUA</name>
<comment type="caution">
    <text evidence="2">The sequence shown here is derived from an EMBL/GenBank/DDBJ whole genome shotgun (WGS) entry which is preliminary data.</text>
</comment>
<gene>
    <name evidence="2" type="ORF">ILEXP_LOCUS35857</name>
</gene>
<evidence type="ECO:0000313" key="3">
    <source>
        <dbReference type="Proteomes" id="UP001642360"/>
    </source>
</evidence>
<feature type="non-terminal residue" evidence="2">
    <location>
        <position position="1"/>
    </location>
</feature>